<keyword evidence="3" id="KW-0040">ANK repeat</keyword>
<dbReference type="Gene3D" id="1.10.510.10">
    <property type="entry name" value="Transferase(Phosphotransferase) domain 1"/>
    <property type="match status" value="1"/>
</dbReference>
<evidence type="ECO:0000256" key="5">
    <source>
        <dbReference type="SAM" id="MobiDB-lite"/>
    </source>
</evidence>
<keyword evidence="8" id="KW-1185">Reference proteome</keyword>
<feature type="binding site" evidence="4">
    <location>
        <position position="303"/>
    </location>
    <ligand>
        <name>ATP</name>
        <dbReference type="ChEBI" id="CHEBI:30616"/>
    </ligand>
</feature>
<evidence type="ECO:0000313" key="7">
    <source>
        <dbReference type="EMBL" id="CZS96213.1"/>
    </source>
</evidence>
<dbReference type="InterPro" id="IPR008271">
    <property type="entry name" value="Ser/Thr_kinase_AS"/>
</dbReference>
<dbReference type="InterPro" id="IPR017441">
    <property type="entry name" value="Protein_kinase_ATP_BS"/>
</dbReference>
<dbReference type="SMART" id="SM00248">
    <property type="entry name" value="ANK"/>
    <property type="match status" value="2"/>
</dbReference>
<dbReference type="PANTHER" id="PTHR24347">
    <property type="entry name" value="SERINE/THREONINE-PROTEIN KINASE"/>
    <property type="match status" value="1"/>
</dbReference>
<dbReference type="OrthoDB" id="10252171at2759"/>
<proteinExistence type="predicted"/>
<evidence type="ECO:0000313" key="8">
    <source>
        <dbReference type="Proteomes" id="UP000178912"/>
    </source>
</evidence>
<dbReference type="GO" id="GO:0004672">
    <property type="term" value="F:protein kinase activity"/>
    <property type="evidence" value="ECO:0007669"/>
    <property type="project" value="InterPro"/>
</dbReference>
<dbReference type="SMART" id="SM00220">
    <property type="entry name" value="S_TKc"/>
    <property type="match status" value="1"/>
</dbReference>
<dbReference type="AlphaFoldDB" id="A0A1E1KDT5"/>
<dbReference type="GO" id="GO:0005524">
    <property type="term" value="F:ATP binding"/>
    <property type="evidence" value="ECO:0007669"/>
    <property type="project" value="UniProtKB-UniRule"/>
</dbReference>
<feature type="repeat" description="ANK" evidence="3">
    <location>
        <begin position="66"/>
        <end position="98"/>
    </location>
</feature>
<name>A0A1E1KDT5_9HELO</name>
<dbReference type="PROSITE" id="PS50088">
    <property type="entry name" value="ANK_REPEAT"/>
    <property type="match status" value="2"/>
</dbReference>
<dbReference type="InterPro" id="IPR011009">
    <property type="entry name" value="Kinase-like_dom_sf"/>
</dbReference>
<dbReference type="Proteomes" id="UP000178912">
    <property type="component" value="Unassembled WGS sequence"/>
</dbReference>
<dbReference type="SUPFAM" id="SSF56112">
    <property type="entry name" value="Protein kinase-like (PK-like)"/>
    <property type="match status" value="1"/>
</dbReference>
<dbReference type="Pfam" id="PF12796">
    <property type="entry name" value="Ank_2"/>
    <property type="match status" value="1"/>
</dbReference>
<dbReference type="InterPro" id="IPR002110">
    <property type="entry name" value="Ankyrin_rpt"/>
</dbReference>
<dbReference type="EMBL" id="FJUX01000026">
    <property type="protein sequence ID" value="CZS96213.1"/>
    <property type="molecule type" value="Genomic_DNA"/>
</dbReference>
<dbReference type="InterPro" id="IPR036770">
    <property type="entry name" value="Ankyrin_rpt-contain_sf"/>
</dbReference>
<sequence>MDSQIEPVEKERRHMTLRFILNEQDPVCENPVFKDAPLVQAAYTCQEKWIKIYLRRNMDLNQQDKAGRTALYVAAARGYNEIVNLLLESRPDVDRPAKDGSTALMLAIINGHLEVAIRLYDYGAKATARFYDDKPCLSVDGQTPLSLVIKSSEISGFKDLAMKMYENTSLTEILELGIAGHITLFEAYVDVHDFSQDYKYYARLSERIKVFDAEARGANPDTNVLEKWNNCPLLPQLIAGLTSPIIQEGEEKISEIRRKNKIIPPIGLEFRKKYMLVKYLGNGSFSIARKVMDLSTGAYLAAKFPMRTTDEKDRRAAISEAKLMRFLNHPNVMQYLSFSSGDGYPIMVTELATGGDLCKYLNKHRDSMKEPDAKKIFRQLAEGLAYMHEKNVAHQDLKPGNILCFDDGNVKIADLGNSLQLQAPTHGISKLAGTDQYCPPEAVRARKQKSCFAPKPCDIWALGVILYELLVGRLPWDPQHLAEHPDRKAYYKELNRLILDGDLHLDDSSWNGIEIEAIHLVNLLLEPDASGRPNAAAILRHPWMDEKSKGKYMLNLENLRVPRKKREVSSPGPDENLRAPKRKRDSPSPGPDAKKRKGIKS</sequence>
<accession>A0A1E1KDT5</accession>
<dbReference type="Gene3D" id="1.25.40.20">
    <property type="entry name" value="Ankyrin repeat-containing domain"/>
    <property type="match status" value="1"/>
</dbReference>
<dbReference type="PROSITE" id="PS50011">
    <property type="entry name" value="PROTEIN_KINASE_DOM"/>
    <property type="match status" value="1"/>
</dbReference>
<evidence type="ECO:0000256" key="3">
    <source>
        <dbReference type="PROSITE-ProRule" id="PRU00023"/>
    </source>
</evidence>
<dbReference type="InterPro" id="IPR000719">
    <property type="entry name" value="Prot_kinase_dom"/>
</dbReference>
<keyword evidence="2 4" id="KW-0067">ATP-binding</keyword>
<keyword evidence="1 4" id="KW-0547">Nucleotide-binding</keyword>
<evidence type="ECO:0000259" key="6">
    <source>
        <dbReference type="PROSITE" id="PS50011"/>
    </source>
</evidence>
<gene>
    <name evidence="7" type="ORF">RAG0_05611</name>
</gene>
<evidence type="ECO:0000256" key="2">
    <source>
        <dbReference type="ARBA" id="ARBA00022840"/>
    </source>
</evidence>
<dbReference type="SUPFAM" id="SSF48403">
    <property type="entry name" value="Ankyrin repeat"/>
    <property type="match status" value="1"/>
</dbReference>
<feature type="domain" description="Protein kinase" evidence="6">
    <location>
        <begin position="274"/>
        <end position="544"/>
    </location>
</feature>
<protein>
    <recommendedName>
        <fullName evidence="6">Protein kinase domain-containing protein</fullName>
    </recommendedName>
</protein>
<organism evidence="7 8">
    <name type="scientific">Rhynchosporium agropyri</name>
    <dbReference type="NCBI Taxonomy" id="914238"/>
    <lineage>
        <taxon>Eukaryota</taxon>
        <taxon>Fungi</taxon>
        <taxon>Dikarya</taxon>
        <taxon>Ascomycota</taxon>
        <taxon>Pezizomycotina</taxon>
        <taxon>Leotiomycetes</taxon>
        <taxon>Helotiales</taxon>
        <taxon>Ploettnerulaceae</taxon>
        <taxon>Rhynchosporium</taxon>
    </lineage>
</organism>
<dbReference type="Pfam" id="PF00069">
    <property type="entry name" value="Pkinase"/>
    <property type="match status" value="1"/>
</dbReference>
<reference evidence="8" key="1">
    <citation type="submission" date="2016-03" db="EMBL/GenBank/DDBJ databases">
        <authorList>
            <person name="Guldener U."/>
        </authorList>
    </citation>
    <scope>NUCLEOTIDE SEQUENCE [LARGE SCALE GENOMIC DNA]</scope>
    <source>
        <strain evidence="8">04CH-RAC-A.6.1</strain>
    </source>
</reference>
<evidence type="ECO:0000256" key="1">
    <source>
        <dbReference type="ARBA" id="ARBA00022741"/>
    </source>
</evidence>
<dbReference type="PROSITE" id="PS00108">
    <property type="entry name" value="PROTEIN_KINASE_ST"/>
    <property type="match status" value="1"/>
</dbReference>
<dbReference type="PROSITE" id="PS00107">
    <property type="entry name" value="PROTEIN_KINASE_ATP"/>
    <property type="match status" value="1"/>
</dbReference>
<feature type="repeat" description="ANK" evidence="3">
    <location>
        <begin position="99"/>
        <end position="131"/>
    </location>
</feature>
<evidence type="ECO:0000256" key="4">
    <source>
        <dbReference type="PROSITE-ProRule" id="PRU10141"/>
    </source>
</evidence>
<dbReference type="PROSITE" id="PS50297">
    <property type="entry name" value="ANK_REP_REGION"/>
    <property type="match status" value="2"/>
</dbReference>
<feature type="region of interest" description="Disordered" evidence="5">
    <location>
        <begin position="562"/>
        <end position="601"/>
    </location>
</feature>